<dbReference type="GO" id="GO:0005829">
    <property type="term" value="C:cytosol"/>
    <property type="evidence" value="ECO:0007669"/>
    <property type="project" value="TreeGrafter"/>
</dbReference>
<proteinExistence type="inferred from homology"/>
<evidence type="ECO:0000256" key="1">
    <source>
        <dbReference type="ARBA" id="ARBA00010164"/>
    </source>
</evidence>
<feature type="domain" description="HipA-like C-terminal" evidence="4">
    <location>
        <begin position="148"/>
        <end position="378"/>
    </location>
</feature>
<keyword evidence="7" id="KW-1185">Reference proteome</keyword>
<dbReference type="Pfam" id="PF13657">
    <property type="entry name" value="Couple_hipA"/>
    <property type="match status" value="1"/>
</dbReference>
<dbReference type="PANTHER" id="PTHR37419">
    <property type="entry name" value="SERINE/THREONINE-PROTEIN KINASE TOXIN HIPA"/>
    <property type="match status" value="1"/>
</dbReference>
<keyword evidence="2" id="KW-0808">Transferase</keyword>
<dbReference type="InterPro" id="IPR052028">
    <property type="entry name" value="HipA_Ser/Thr_kinase"/>
</dbReference>
<dbReference type="InterPro" id="IPR017508">
    <property type="entry name" value="HipA_N1"/>
</dbReference>
<evidence type="ECO:0000313" key="7">
    <source>
        <dbReference type="Proteomes" id="UP001139493"/>
    </source>
</evidence>
<sequence length="405" mass="44138">MTTENMLAVWLHGIPVAELMQLRNRRLRLTWTPEAMTRWGEGSCPLSLSLPITVRRVQGPHLERYFDGLLPESPLRAQLEREHGLAPDDTFGLLRTLGAECAGAVQLLPSGTAPSTGTLRALTAAEVDGVVSDLPTLPLAADLPVTASLGGIQAKILLTATAQGWAWPLEGAASTHIIKPEPLSDAVIPDLVRLEDWTMRLANAAGIAAAPTEVQEFAGRTAIVVERYDRVDGHRVHQEDLAQGLGLATRDKYEQERTPGHLTALSERAWEHAADPDRFLDSLLEQLTFNVVVGNGDSHAKNYSYVIDRDARLRPAPLYDAAAVHLVAPRYDRSGLAVNGRTRLRYIRPDDLATEAGAWGLSVERSRELVDDVVDRVRGAAHDMPDDPCGVREKLLARVAGFGRG</sequence>
<evidence type="ECO:0000259" key="5">
    <source>
        <dbReference type="Pfam" id="PF13657"/>
    </source>
</evidence>
<name>A0A9X2JVI1_9MICO</name>
<gene>
    <name evidence="6" type="ORF">APR03_001459</name>
</gene>
<organism evidence="6 7">
    <name type="scientific">Promicromonospora thailandica</name>
    <dbReference type="NCBI Taxonomy" id="765201"/>
    <lineage>
        <taxon>Bacteria</taxon>
        <taxon>Bacillati</taxon>
        <taxon>Actinomycetota</taxon>
        <taxon>Actinomycetes</taxon>
        <taxon>Micrococcales</taxon>
        <taxon>Promicromonosporaceae</taxon>
        <taxon>Promicromonospora</taxon>
    </lineage>
</organism>
<reference evidence="6" key="1">
    <citation type="submission" date="2022-06" db="EMBL/GenBank/DDBJ databases">
        <title>Genomic Encyclopedia of Archaeal and Bacterial Type Strains, Phase II (KMG-II): from individual species to whole genera.</title>
        <authorList>
            <person name="Goeker M."/>
        </authorList>
    </citation>
    <scope>NUCLEOTIDE SEQUENCE</scope>
    <source>
        <strain evidence="6">DSM 26652</strain>
    </source>
</reference>
<accession>A0A9X2JVI1</accession>
<dbReference type="Proteomes" id="UP001139493">
    <property type="component" value="Unassembled WGS sequence"/>
</dbReference>
<dbReference type="Pfam" id="PF07804">
    <property type="entry name" value="HipA_C"/>
    <property type="match status" value="1"/>
</dbReference>
<dbReference type="GO" id="GO:0004674">
    <property type="term" value="F:protein serine/threonine kinase activity"/>
    <property type="evidence" value="ECO:0007669"/>
    <property type="project" value="TreeGrafter"/>
</dbReference>
<dbReference type="RefSeq" id="WP_253834200.1">
    <property type="nucleotide sequence ID" value="NZ_JAMTCS010000004.1"/>
</dbReference>
<dbReference type="NCBIfam" id="TIGR03071">
    <property type="entry name" value="couple_hipA"/>
    <property type="match status" value="1"/>
</dbReference>
<comment type="similarity">
    <text evidence="1">Belongs to the HipA Ser/Thr kinase family.</text>
</comment>
<evidence type="ECO:0000259" key="4">
    <source>
        <dbReference type="Pfam" id="PF07804"/>
    </source>
</evidence>
<keyword evidence="3 6" id="KW-0418">Kinase</keyword>
<evidence type="ECO:0000256" key="2">
    <source>
        <dbReference type="ARBA" id="ARBA00022679"/>
    </source>
</evidence>
<feature type="domain" description="HipA N-terminal subdomain 1" evidence="5">
    <location>
        <begin position="7"/>
        <end position="107"/>
    </location>
</feature>
<protein>
    <submittedName>
        <fullName evidence="6">Serine/threonine-protein kinase HipA</fullName>
    </submittedName>
</protein>
<comment type="caution">
    <text evidence="6">The sequence shown here is derived from an EMBL/GenBank/DDBJ whole genome shotgun (WGS) entry which is preliminary data.</text>
</comment>
<dbReference type="PANTHER" id="PTHR37419:SF1">
    <property type="entry name" value="SERINE_THREONINE-PROTEIN KINASE TOXIN HIPA"/>
    <property type="match status" value="1"/>
</dbReference>
<dbReference type="Gene3D" id="1.10.1070.20">
    <property type="match status" value="1"/>
</dbReference>
<dbReference type="InterPro" id="IPR012893">
    <property type="entry name" value="HipA-like_C"/>
</dbReference>
<evidence type="ECO:0000313" key="6">
    <source>
        <dbReference type="EMBL" id="MCP2264123.1"/>
    </source>
</evidence>
<evidence type="ECO:0000256" key="3">
    <source>
        <dbReference type="ARBA" id="ARBA00022777"/>
    </source>
</evidence>
<dbReference type="AlphaFoldDB" id="A0A9X2JVI1"/>
<dbReference type="EMBL" id="JAMTCS010000004">
    <property type="protein sequence ID" value="MCP2264123.1"/>
    <property type="molecule type" value="Genomic_DNA"/>
</dbReference>